<proteinExistence type="predicted"/>
<dbReference type="EMBL" id="LR797252">
    <property type="protein sequence ID" value="CAB4196742.1"/>
    <property type="molecule type" value="Genomic_DNA"/>
</dbReference>
<gene>
    <name evidence="1" type="ORF">UFOVP1290_262</name>
</gene>
<name>A0A6J5RKZ2_9CAUD</name>
<evidence type="ECO:0000313" key="1">
    <source>
        <dbReference type="EMBL" id="CAB4196742.1"/>
    </source>
</evidence>
<accession>A0A6J5RKZ2</accession>
<sequence>MKKPNNGFILIVDSDGDVIEFYSNNSVIDEVLYMVDKLDRISSDYAPHSAWQFIDNQFILIEDIRPCNKRAKPEPPIV</sequence>
<protein>
    <submittedName>
        <fullName evidence="1">Uncharacterized protein</fullName>
    </submittedName>
</protein>
<organism evidence="1">
    <name type="scientific">uncultured Caudovirales phage</name>
    <dbReference type="NCBI Taxonomy" id="2100421"/>
    <lineage>
        <taxon>Viruses</taxon>
        <taxon>Duplodnaviria</taxon>
        <taxon>Heunggongvirae</taxon>
        <taxon>Uroviricota</taxon>
        <taxon>Caudoviricetes</taxon>
        <taxon>Peduoviridae</taxon>
        <taxon>Maltschvirus</taxon>
        <taxon>Maltschvirus maltsch</taxon>
    </lineage>
</organism>
<reference evidence="1" key="1">
    <citation type="submission" date="2020-05" db="EMBL/GenBank/DDBJ databases">
        <authorList>
            <person name="Chiriac C."/>
            <person name="Salcher M."/>
            <person name="Ghai R."/>
            <person name="Kavagutti S V."/>
        </authorList>
    </citation>
    <scope>NUCLEOTIDE SEQUENCE</scope>
</reference>